<dbReference type="SMART" id="SM00239">
    <property type="entry name" value="C2"/>
    <property type="match status" value="1"/>
</dbReference>
<keyword evidence="1" id="KW-0479">Metal-binding</keyword>
<proteinExistence type="predicted"/>
<evidence type="ECO:0000256" key="3">
    <source>
        <dbReference type="SAM" id="MobiDB-lite"/>
    </source>
</evidence>
<evidence type="ECO:0000313" key="5">
    <source>
        <dbReference type="EMBL" id="KAJ1913505.1"/>
    </source>
</evidence>
<organism evidence="5 6">
    <name type="scientific">Mycoemilia scoparia</name>
    <dbReference type="NCBI Taxonomy" id="417184"/>
    <lineage>
        <taxon>Eukaryota</taxon>
        <taxon>Fungi</taxon>
        <taxon>Fungi incertae sedis</taxon>
        <taxon>Zoopagomycota</taxon>
        <taxon>Kickxellomycotina</taxon>
        <taxon>Kickxellomycetes</taxon>
        <taxon>Kickxellales</taxon>
        <taxon>Kickxellaceae</taxon>
        <taxon>Mycoemilia</taxon>
    </lineage>
</organism>
<feature type="domain" description="C2" evidence="4">
    <location>
        <begin position="1"/>
        <end position="108"/>
    </location>
</feature>
<evidence type="ECO:0000313" key="6">
    <source>
        <dbReference type="Proteomes" id="UP001150538"/>
    </source>
</evidence>
<dbReference type="Proteomes" id="UP001150538">
    <property type="component" value="Unassembled WGS sequence"/>
</dbReference>
<feature type="compositionally biased region" description="Low complexity" evidence="3">
    <location>
        <begin position="336"/>
        <end position="351"/>
    </location>
</feature>
<feature type="region of interest" description="Disordered" evidence="3">
    <location>
        <begin position="295"/>
        <end position="404"/>
    </location>
</feature>
<keyword evidence="6" id="KW-1185">Reference proteome</keyword>
<sequence length="434" mass="48013">MSSNERFEGTLKIYVLTGKDLPNRDRFGKQDVAVEFTVGTEKRRTKIDHKGGSNPRWMDTVLFHINGAGQTALMIQVLDVDTTKNDEVGSCVVDLRKVFVEEELDGWQHLKRKDKPAGKIYIEFTFEPKGGRKRLNRPPPAADVPGIPVNPMDSANAPVLENSSSSLASLNTAKHSVSSSNTAPASVLSASGQILPSRADLRPHSSAAMYRPEFAAQYATAHGKKPLPSTPPTGSPHLQPQQGTIMPGKTGAPSVMSLFSPPPSDPLPSLPYNQQHQAPVCSAYSAPYIPDFYEEQQPYNPNFSGQVPGREPYYGAPHPGQVVNPKPLPSLPQPAPSYYDPQQPQYPEYNPSFYSDGVAPGQEYAFPDPYPHAGIVPSHHQQQPQRHSPQMYHPSAPPLPSSYEARQQAYPYPSNSYHEHHQQQHQAPYYEFWH</sequence>
<feature type="compositionally biased region" description="Low complexity" evidence="3">
    <location>
        <begin position="377"/>
        <end position="390"/>
    </location>
</feature>
<protein>
    <recommendedName>
        <fullName evidence="4">C2 domain-containing protein</fullName>
    </recommendedName>
</protein>
<accession>A0A9W7ZTY6</accession>
<keyword evidence="2" id="KW-0106">Calcium</keyword>
<dbReference type="SUPFAM" id="SSF49562">
    <property type="entry name" value="C2 domain (Calcium/lipid-binding domain, CaLB)"/>
    <property type="match status" value="1"/>
</dbReference>
<feature type="region of interest" description="Disordered" evidence="3">
    <location>
        <begin position="131"/>
        <end position="159"/>
    </location>
</feature>
<dbReference type="PROSITE" id="PS50004">
    <property type="entry name" value="C2"/>
    <property type="match status" value="1"/>
</dbReference>
<dbReference type="GO" id="GO:0046872">
    <property type="term" value="F:metal ion binding"/>
    <property type="evidence" value="ECO:0007669"/>
    <property type="project" value="UniProtKB-KW"/>
</dbReference>
<dbReference type="InterPro" id="IPR035892">
    <property type="entry name" value="C2_domain_sf"/>
</dbReference>
<gene>
    <name evidence="5" type="ORF">H4219_005184</name>
</gene>
<name>A0A9W7ZTY6_9FUNG</name>
<dbReference type="AlphaFoldDB" id="A0A9W7ZTY6"/>
<dbReference type="EMBL" id="JANBPU010000258">
    <property type="protein sequence ID" value="KAJ1913505.1"/>
    <property type="molecule type" value="Genomic_DNA"/>
</dbReference>
<comment type="caution">
    <text evidence="5">The sequence shown here is derived from an EMBL/GenBank/DDBJ whole genome shotgun (WGS) entry which is preliminary data.</text>
</comment>
<reference evidence="5" key="1">
    <citation type="submission" date="2022-07" db="EMBL/GenBank/DDBJ databases">
        <title>Phylogenomic reconstructions and comparative analyses of Kickxellomycotina fungi.</title>
        <authorList>
            <person name="Reynolds N.K."/>
            <person name="Stajich J.E."/>
            <person name="Barry K."/>
            <person name="Grigoriev I.V."/>
            <person name="Crous P."/>
            <person name="Smith M.E."/>
        </authorList>
    </citation>
    <scope>NUCLEOTIDE SEQUENCE</scope>
    <source>
        <strain evidence="5">NBRC 100468</strain>
    </source>
</reference>
<evidence type="ECO:0000256" key="2">
    <source>
        <dbReference type="ARBA" id="ARBA00022837"/>
    </source>
</evidence>
<dbReference type="OrthoDB" id="270970at2759"/>
<evidence type="ECO:0000259" key="4">
    <source>
        <dbReference type="PROSITE" id="PS50004"/>
    </source>
</evidence>
<dbReference type="InterPro" id="IPR000008">
    <property type="entry name" value="C2_dom"/>
</dbReference>
<evidence type="ECO:0000256" key="1">
    <source>
        <dbReference type="ARBA" id="ARBA00022723"/>
    </source>
</evidence>
<feature type="region of interest" description="Disordered" evidence="3">
    <location>
        <begin position="219"/>
        <end position="268"/>
    </location>
</feature>
<dbReference type="PANTHER" id="PTHR46502:SF2">
    <property type="entry name" value="16 KDA PHLOEM PROTEIN 2"/>
    <property type="match status" value="1"/>
</dbReference>
<dbReference type="Pfam" id="PF00168">
    <property type="entry name" value="C2"/>
    <property type="match status" value="1"/>
</dbReference>
<feature type="compositionally biased region" description="Pro residues" evidence="3">
    <location>
        <begin position="326"/>
        <end position="335"/>
    </location>
</feature>
<dbReference type="Gene3D" id="2.60.40.150">
    <property type="entry name" value="C2 domain"/>
    <property type="match status" value="1"/>
</dbReference>
<dbReference type="PANTHER" id="PTHR46502">
    <property type="entry name" value="C2 DOMAIN-CONTAINING"/>
    <property type="match status" value="1"/>
</dbReference>